<accession>A0A0E9TVL4</accession>
<reference evidence="1" key="2">
    <citation type="journal article" date="2015" name="Fish Shellfish Immunol.">
        <title>Early steps in the European eel (Anguilla anguilla)-Vibrio vulnificus interaction in the gills: Role of the RtxA13 toxin.</title>
        <authorList>
            <person name="Callol A."/>
            <person name="Pajuelo D."/>
            <person name="Ebbesson L."/>
            <person name="Teles M."/>
            <person name="MacKenzie S."/>
            <person name="Amaro C."/>
        </authorList>
    </citation>
    <scope>NUCLEOTIDE SEQUENCE</scope>
</reference>
<proteinExistence type="predicted"/>
<organism evidence="1">
    <name type="scientific">Anguilla anguilla</name>
    <name type="common">European freshwater eel</name>
    <name type="synonym">Muraena anguilla</name>
    <dbReference type="NCBI Taxonomy" id="7936"/>
    <lineage>
        <taxon>Eukaryota</taxon>
        <taxon>Metazoa</taxon>
        <taxon>Chordata</taxon>
        <taxon>Craniata</taxon>
        <taxon>Vertebrata</taxon>
        <taxon>Euteleostomi</taxon>
        <taxon>Actinopterygii</taxon>
        <taxon>Neopterygii</taxon>
        <taxon>Teleostei</taxon>
        <taxon>Anguilliformes</taxon>
        <taxon>Anguillidae</taxon>
        <taxon>Anguilla</taxon>
    </lineage>
</organism>
<dbReference type="EMBL" id="GBXM01051627">
    <property type="protein sequence ID" value="JAH56950.1"/>
    <property type="molecule type" value="Transcribed_RNA"/>
</dbReference>
<sequence>MNTQKLFLITLLWNDDVPLIAAKDKT</sequence>
<protein>
    <submittedName>
        <fullName evidence="1">Uncharacterized protein</fullName>
    </submittedName>
</protein>
<dbReference type="AlphaFoldDB" id="A0A0E9TVL4"/>
<name>A0A0E9TVL4_ANGAN</name>
<reference evidence="1" key="1">
    <citation type="submission" date="2014-11" db="EMBL/GenBank/DDBJ databases">
        <authorList>
            <person name="Amaro Gonzalez C."/>
        </authorList>
    </citation>
    <scope>NUCLEOTIDE SEQUENCE</scope>
</reference>
<evidence type="ECO:0000313" key="1">
    <source>
        <dbReference type="EMBL" id="JAH56950.1"/>
    </source>
</evidence>